<gene>
    <name evidence="1" type="ORF">Dbus_chr3Lg91</name>
</gene>
<sequence>MRCSVCGSMNNILLVMPQAEVKLAARSAASISSPGGRGADFCNSTKHSRVFRSCSAFLSACTMAAHCTCFSVHWLSFHSMSWKSTTTDGSTCSCFNIQLRLSMPLG</sequence>
<dbReference type="Proteomes" id="UP000494163">
    <property type="component" value="Chromosome 3L"/>
</dbReference>
<reference evidence="1 2" key="1">
    <citation type="submission" date="2015-08" db="EMBL/GenBank/DDBJ databases">
        <title>Ancestral chromatin configuration constrains chromatin evolution on differentiating sex chromosomes in Drosophila.</title>
        <authorList>
            <person name="Zhou Q."/>
            <person name="Bachtrog D."/>
        </authorList>
    </citation>
    <scope>NUCLEOTIDE SEQUENCE [LARGE SCALE GENOMIC DNA]</scope>
    <source>
        <tissue evidence="1">Whole larvae</tissue>
    </source>
</reference>
<evidence type="ECO:0000313" key="1">
    <source>
        <dbReference type="EMBL" id="ALC42925.1"/>
    </source>
</evidence>
<proteinExistence type="predicted"/>
<accession>A0A0M4EXC4</accession>
<evidence type="ECO:0000313" key="2">
    <source>
        <dbReference type="Proteomes" id="UP000494163"/>
    </source>
</evidence>
<dbReference type="AlphaFoldDB" id="A0A0M4EXC4"/>
<protein>
    <submittedName>
        <fullName evidence="1">CG32276</fullName>
    </submittedName>
</protein>
<name>A0A0M4EXC4_DROBS</name>
<keyword evidence="2" id="KW-1185">Reference proteome</keyword>
<dbReference type="EMBL" id="CP012525">
    <property type="protein sequence ID" value="ALC42925.1"/>
    <property type="molecule type" value="Genomic_DNA"/>
</dbReference>
<organism evidence="1 2">
    <name type="scientific">Drosophila busckii</name>
    <name type="common">Fruit fly</name>
    <dbReference type="NCBI Taxonomy" id="30019"/>
    <lineage>
        <taxon>Eukaryota</taxon>
        <taxon>Metazoa</taxon>
        <taxon>Ecdysozoa</taxon>
        <taxon>Arthropoda</taxon>
        <taxon>Hexapoda</taxon>
        <taxon>Insecta</taxon>
        <taxon>Pterygota</taxon>
        <taxon>Neoptera</taxon>
        <taxon>Endopterygota</taxon>
        <taxon>Diptera</taxon>
        <taxon>Brachycera</taxon>
        <taxon>Muscomorpha</taxon>
        <taxon>Ephydroidea</taxon>
        <taxon>Drosophilidae</taxon>
        <taxon>Drosophila</taxon>
    </lineage>
</organism>